<reference evidence="2 3" key="1">
    <citation type="submission" date="2016-10" db="EMBL/GenBank/DDBJ databases">
        <authorList>
            <person name="de Groot N.N."/>
        </authorList>
    </citation>
    <scope>NUCLEOTIDE SEQUENCE [LARGE SCALE GENOMIC DNA]</scope>
    <source>
        <strain evidence="2 3">DSM 19938</strain>
    </source>
</reference>
<evidence type="ECO:0000313" key="2">
    <source>
        <dbReference type="EMBL" id="SEJ45332.1"/>
    </source>
</evidence>
<organism evidence="2 3">
    <name type="scientific">Dyadobacter koreensis</name>
    <dbReference type="NCBI Taxonomy" id="408657"/>
    <lineage>
        <taxon>Bacteria</taxon>
        <taxon>Pseudomonadati</taxon>
        <taxon>Bacteroidota</taxon>
        <taxon>Cytophagia</taxon>
        <taxon>Cytophagales</taxon>
        <taxon>Spirosomataceae</taxon>
        <taxon>Dyadobacter</taxon>
    </lineage>
</organism>
<dbReference type="OrthoDB" id="1441996at2"/>
<dbReference type="STRING" id="408657.SAMN04487995_4729"/>
<protein>
    <recommendedName>
        <fullName evidence="1">Antitoxin SocA-like Panacea domain-containing protein</fullName>
    </recommendedName>
</protein>
<dbReference type="AlphaFoldDB" id="A0A1H6Z6S8"/>
<evidence type="ECO:0000313" key="3">
    <source>
        <dbReference type="Proteomes" id="UP000199532"/>
    </source>
</evidence>
<feature type="domain" description="Antitoxin SocA-like Panacea" evidence="1">
    <location>
        <begin position="36"/>
        <end position="144"/>
    </location>
</feature>
<gene>
    <name evidence="2" type="ORF">SAMN04487995_4729</name>
</gene>
<name>A0A1H6Z6S8_9BACT</name>
<dbReference type="InterPro" id="IPR025272">
    <property type="entry name" value="SocA_Panacea"/>
</dbReference>
<proteinExistence type="predicted"/>
<sequence length="178" mass="20588">MIKVKAFEYLIDGFVTWYIREKPGSDYTADFTKLKLIKLLFFVSAVNADTDNDGLLDVFDNFYALPFGHVESDVYDNLGQSAKYTVSRSRLIRNNVPEGYFDEINHLKTRLDESLLSIISKNRSLVSYSASDLVELSHQWYSWKSTFSLARSINKFSLPIDPLIIKKESKIYRLSYLV</sequence>
<evidence type="ECO:0000259" key="1">
    <source>
        <dbReference type="Pfam" id="PF13274"/>
    </source>
</evidence>
<accession>A0A1H6Z6S8</accession>
<dbReference type="Pfam" id="PF13274">
    <property type="entry name" value="SocA_Panacea"/>
    <property type="match status" value="1"/>
</dbReference>
<dbReference type="EMBL" id="FNXY01000008">
    <property type="protein sequence ID" value="SEJ45332.1"/>
    <property type="molecule type" value="Genomic_DNA"/>
</dbReference>
<keyword evidence="3" id="KW-1185">Reference proteome</keyword>
<dbReference type="Proteomes" id="UP000199532">
    <property type="component" value="Unassembled WGS sequence"/>
</dbReference>
<dbReference type="RefSeq" id="WP_090338882.1">
    <property type="nucleotide sequence ID" value="NZ_FNXY01000008.1"/>
</dbReference>